<evidence type="ECO:0000256" key="1">
    <source>
        <dbReference type="SAM" id="MobiDB-lite"/>
    </source>
</evidence>
<feature type="domain" description="ATPase AAA-type core" evidence="2">
    <location>
        <begin position="507"/>
        <end position="647"/>
    </location>
</feature>
<dbReference type="EMBL" id="MN739557">
    <property type="protein sequence ID" value="QHT13048.1"/>
    <property type="molecule type" value="Genomic_DNA"/>
</dbReference>
<dbReference type="SUPFAM" id="SSF52540">
    <property type="entry name" value="P-loop containing nucleoside triphosphate hydrolases"/>
    <property type="match status" value="1"/>
</dbReference>
<dbReference type="AlphaFoldDB" id="A0A6C0D8E0"/>
<organism evidence="3">
    <name type="scientific">viral metagenome</name>
    <dbReference type="NCBI Taxonomy" id="1070528"/>
    <lineage>
        <taxon>unclassified sequences</taxon>
        <taxon>metagenomes</taxon>
        <taxon>organismal metagenomes</taxon>
    </lineage>
</organism>
<feature type="region of interest" description="Disordered" evidence="1">
    <location>
        <begin position="1"/>
        <end position="54"/>
    </location>
</feature>
<dbReference type="GO" id="GO:0005524">
    <property type="term" value="F:ATP binding"/>
    <property type="evidence" value="ECO:0007669"/>
    <property type="project" value="InterPro"/>
</dbReference>
<dbReference type="PANTHER" id="PTHR43718">
    <property type="entry name" value="LON PROTEASE"/>
    <property type="match status" value="1"/>
</dbReference>
<dbReference type="Gene3D" id="1.10.8.60">
    <property type="match status" value="1"/>
</dbReference>
<dbReference type="GO" id="GO:0004252">
    <property type="term" value="F:serine-type endopeptidase activity"/>
    <property type="evidence" value="ECO:0007669"/>
    <property type="project" value="InterPro"/>
</dbReference>
<sequence length="764" mass="88918">MTRDSKSKTVSKKEFSKKMKKQDEVSRRRKSHEQSDDDSDDDYITSDDENEEMDVHEYRKLLQKIFPSKFMDKKVKSGEEIKKLLSKLPKDDDDYDDDESEEDDESSECETRSKLKNKKIASKKYKKTKIVKKSKTNSKKSKKVVEESSSDDDDEDSEDDDDDDDEETEDRKSSKFNIIFTIGKNADDEDESEWEDDDDWEDDDEIDYTEDEDESVSTDEDTEDEDDDDDEESEEDDEESDFDEKTIKNERRITRSSSKKQNKGKSDKSENKSNDENIKLTIEDTKSSSKKNDNSLENDEEVLKQMKELFEKNKDNKILEQSIKDFEDRIKEKSKKKDKKLKKQKQKNSRIFKRIISDKNSMNDYKFFETLTHGEQIKIIKEIREINKITRVEVPHRMSLLEAKIPPIFKAHAMKKLNSLRYMEPGSGEYYKIKNWVDTFMRIPFNKYENLPINISDGVEACHEFMAKAQETLDSAVYGLNDAKMQIMQMLGQLVTNPSALGTAIAIKGPMGTGKTTLVKEGISKILNRPFAFVALGGATDSSFLEGHSYTYEGSIWGKIVQIIIDSGCMNPVIYFDELDKISDTPKGEEIAGILTHLTDTSQNSQFHDKYFAEIDFDLSKCLFIFSYNDESKVNPILRDRMYRIQTKGYDKKQKTVISNNYLLPRIREQVKFSTEDIVIPEESVHHIIEKHCEKEDGVRNLKRCLEIIYTKLNLYRLMRPGSNLFEDEMSIAVEFPFTVTKEIVDKLIKKERDDNMALRGMYV</sequence>
<dbReference type="GO" id="GO:0006515">
    <property type="term" value="P:protein quality control for misfolded or incompletely synthesized proteins"/>
    <property type="evidence" value="ECO:0007669"/>
    <property type="project" value="TreeGrafter"/>
</dbReference>
<dbReference type="Gene3D" id="3.40.50.300">
    <property type="entry name" value="P-loop containing nucleotide triphosphate hydrolases"/>
    <property type="match status" value="1"/>
</dbReference>
<dbReference type="InterPro" id="IPR003959">
    <property type="entry name" value="ATPase_AAA_core"/>
</dbReference>
<reference evidence="3" key="1">
    <citation type="journal article" date="2020" name="Nature">
        <title>Giant virus diversity and host interactions through global metagenomics.</title>
        <authorList>
            <person name="Schulz F."/>
            <person name="Roux S."/>
            <person name="Paez-Espino D."/>
            <person name="Jungbluth S."/>
            <person name="Walsh D.A."/>
            <person name="Denef V.J."/>
            <person name="McMahon K.D."/>
            <person name="Konstantinidis K.T."/>
            <person name="Eloe-Fadrosh E.A."/>
            <person name="Kyrpides N.C."/>
            <person name="Woyke T."/>
        </authorList>
    </citation>
    <scope>NUCLEOTIDE SEQUENCE</scope>
    <source>
        <strain evidence="3">GVMAG-M-3300023174-130</strain>
    </source>
</reference>
<feature type="compositionally biased region" description="Basic residues" evidence="1">
    <location>
        <begin position="332"/>
        <end position="350"/>
    </location>
</feature>
<feature type="compositionally biased region" description="Basic and acidic residues" evidence="1">
    <location>
        <begin position="264"/>
        <end position="294"/>
    </location>
</feature>
<feature type="compositionally biased region" description="Acidic residues" evidence="1">
    <location>
        <begin position="187"/>
        <end position="242"/>
    </location>
</feature>
<evidence type="ECO:0000259" key="2">
    <source>
        <dbReference type="Pfam" id="PF00004"/>
    </source>
</evidence>
<dbReference type="InterPro" id="IPR027065">
    <property type="entry name" value="Lon_Prtase"/>
</dbReference>
<dbReference type="GO" id="GO:0004176">
    <property type="term" value="F:ATP-dependent peptidase activity"/>
    <property type="evidence" value="ECO:0007669"/>
    <property type="project" value="InterPro"/>
</dbReference>
<dbReference type="InterPro" id="IPR027417">
    <property type="entry name" value="P-loop_NTPase"/>
</dbReference>
<feature type="region of interest" description="Disordered" evidence="1">
    <location>
        <begin position="84"/>
        <end position="299"/>
    </location>
</feature>
<name>A0A6C0D8E0_9ZZZZ</name>
<proteinExistence type="predicted"/>
<dbReference type="PANTHER" id="PTHR43718:SF2">
    <property type="entry name" value="LON PROTEASE HOMOLOG, MITOCHONDRIAL"/>
    <property type="match status" value="1"/>
</dbReference>
<feature type="region of interest" description="Disordered" evidence="1">
    <location>
        <begin position="330"/>
        <end position="350"/>
    </location>
</feature>
<feature type="compositionally biased region" description="Acidic residues" evidence="1">
    <location>
        <begin position="148"/>
        <end position="168"/>
    </location>
</feature>
<protein>
    <recommendedName>
        <fullName evidence="2">ATPase AAA-type core domain-containing protein</fullName>
    </recommendedName>
</protein>
<evidence type="ECO:0000313" key="3">
    <source>
        <dbReference type="EMBL" id="QHT13048.1"/>
    </source>
</evidence>
<feature type="compositionally biased region" description="Acidic residues" evidence="1">
    <location>
        <begin position="91"/>
        <end position="108"/>
    </location>
</feature>
<dbReference type="GO" id="GO:0016887">
    <property type="term" value="F:ATP hydrolysis activity"/>
    <property type="evidence" value="ECO:0007669"/>
    <property type="project" value="InterPro"/>
</dbReference>
<feature type="compositionally biased region" description="Basic and acidic residues" evidence="1">
    <location>
        <begin position="243"/>
        <end position="253"/>
    </location>
</feature>
<dbReference type="Pfam" id="PF00004">
    <property type="entry name" value="AAA"/>
    <property type="match status" value="1"/>
</dbReference>
<feature type="compositionally biased region" description="Basic residues" evidence="1">
    <location>
        <begin position="114"/>
        <end position="142"/>
    </location>
</feature>
<feature type="compositionally biased region" description="Basic and acidic residues" evidence="1">
    <location>
        <begin position="1"/>
        <end position="26"/>
    </location>
</feature>
<feature type="compositionally biased region" description="Acidic residues" evidence="1">
    <location>
        <begin position="35"/>
        <end position="52"/>
    </location>
</feature>
<accession>A0A6C0D8E0</accession>